<sequence length="232" mass="24669">FRIMKRILFSLVISFLAIFYTGCEEIAEIVKSQSGCMLPDAPNYNASALLACTTECVGDQTGANCCCEEIIYGCTDETKANYSETANAACNDSGTDNDCCITDVAGCMDQGANNYDPGATTNDTSCLYNDYGCMNSDACNHNITATNDCSGQPPADAASQDDACCDMEKNASCYLDLNNNGYYEEVNTAANTCDCAELGVGWVSEDKVSAQPEVQGCTQVSINGKACLEYNP</sequence>
<dbReference type="EMBL" id="UINC01222168">
    <property type="protein sequence ID" value="SVE50833.1"/>
    <property type="molecule type" value="Genomic_DNA"/>
</dbReference>
<organism evidence="1">
    <name type="scientific">marine metagenome</name>
    <dbReference type="NCBI Taxonomy" id="408172"/>
    <lineage>
        <taxon>unclassified sequences</taxon>
        <taxon>metagenomes</taxon>
        <taxon>ecological metagenomes</taxon>
    </lineage>
</organism>
<evidence type="ECO:0000313" key="1">
    <source>
        <dbReference type="EMBL" id="SVE50833.1"/>
    </source>
</evidence>
<feature type="non-terminal residue" evidence="1">
    <location>
        <position position="232"/>
    </location>
</feature>
<reference evidence="1" key="1">
    <citation type="submission" date="2018-05" db="EMBL/GenBank/DDBJ databases">
        <authorList>
            <person name="Lanie J.A."/>
            <person name="Ng W.-L."/>
            <person name="Kazmierczak K.M."/>
            <person name="Andrzejewski T.M."/>
            <person name="Davidsen T.M."/>
            <person name="Wayne K.J."/>
            <person name="Tettelin H."/>
            <person name="Glass J.I."/>
            <person name="Rusch D."/>
            <person name="Podicherti R."/>
            <person name="Tsui H.-C.T."/>
            <person name="Winkler M.E."/>
        </authorList>
    </citation>
    <scope>NUCLEOTIDE SEQUENCE</scope>
</reference>
<proteinExistence type="predicted"/>
<gene>
    <name evidence="1" type="ORF">METZ01_LOCUS503687</name>
</gene>
<protein>
    <submittedName>
        <fullName evidence="1">Uncharacterized protein</fullName>
    </submittedName>
</protein>
<feature type="non-terminal residue" evidence="1">
    <location>
        <position position="1"/>
    </location>
</feature>
<accession>A0A383E2Z4</accession>
<name>A0A383E2Z4_9ZZZZ</name>
<dbReference type="AlphaFoldDB" id="A0A383E2Z4"/>